<dbReference type="PANTHER" id="PTHR33116">
    <property type="entry name" value="REVERSE TRANSCRIPTASE ZINC-BINDING DOMAIN-CONTAINING PROTEIN-RELATED-RELATED"/>
    <property type="match status" value="1"/>
</dbReference>
<dbReference type="EMBL" id="JACGWJ010000001">
    <property type="protein sequence ID" value="KAL0442213.1"/>
    <property type="molecule type" value="Genomic_DNA"/>
</dbReference>
<organism evidence="1">
    <name type="scientific">Sesamum radiatum</name>
    <name type="common">Black benniseed</name>
    <dbReference type="NCBI Taxonomy" id="300843"/>
    <lineage>
        <taxon>Eukaryota</taxon>
        <taxon>Viridiplantae</taxon>
        <taxon>Streptophyta</taxon>
        <taxon>Embryophyta</taxon>
        <taxon>Tracheophyta</taxon>
        <taxon>Spermatophyta</taxon>
        <taxon>Magnoliopsida</taxon>
        <taxon>eudicotyledons</taxon>
        <taxon>Gunneridae</taxon>
        <taxon>Pentapetalae</taxon>
        <taxon>asterids</taxon>
        <taxon>lamiids</taxon>
        <taxon>Lamiales</taxon>
        <taxon>Pedaliaceae</taxon>
        <taxon>Sesamum</taxon>
    </lineage>
</organism>
<gene>
    <name evidence="1" type="ORF">Sradi_0160200</name>
</gene>
<reference evidence="1" key="2">
    <citation type="journal article" date="2024" name="Plant">
        <title>Genomic evolution and insights into agronomic trait innovations of Sesamum species.</title>
        <authorList>
            <person name="Miao H."/>
            <person name="Wang L."/>
            <person name="Qu L."/>
            <person name="Liu H."/>
            <person name="Sun Y."/>
            <person name="Le M."/>
            <person name="Wang Q."/>
            <person name="Wei S."/>
            <person name="Zheng Y."/>
            <person name="Lin W."/>
            <person name="Duan Y."/>
            <person name="Cao H."/>
            <person name="Xiong S."/>
            <person name="Wang X."/>
            <person name="Wei L."/>
            <person name="Li C."/>
            <person name="Ma Q."/>
            <person name="Ju M."/>
            <person name="Zhao R."/>
            <person name="Li G."/>
            <person name="Mu C."/>
            <person name="Tian Q."/>
            <person name="Mei H."/>
            <person name="Zhang T."/>
            <person name="Gao T."/>
            <person name="Zhang H."/>
        </authorList>
    </citation>
    <scope>NUCLEOTIDE SEQUENCE</scope>
    <source>
        <strain evidence="1">G02</strain>
    </source>
</reference>
<sequence length="250" mass="28605">MVQKEEHEGSIQVVAVCRRALRVSHLLFADDTLLFYQATLEAMDCIKGILTKFERESYLKINLQKSAMVFSKNKDQHLKEALARRPGVELLDKHEKYLGLPTVSGRSKRELFVSPKNRVWSKLQNWGAKRLSQAGWIVLIKAVAQAIPTYAMGCFLLPDGLLHELDRGGFRNLKAFNLAMLAKQAWRLLSLPKSLPSSSKVCELMQVDGRSWNEELLEKEFGEEDVQCIKSIELQSPECSDIMEWHFSRK</sequence>
<accession>A0AAW2WL51</accession>
<comment type="caution">
    <text evidence="1">The sequence shown here is derived from an EMBL/GenBank/DDBJ whole genome shotgun (WGS) entry which is preliminary data.</text>
</comment>
<reference evidence="1" key="1">
    <citation type="submission" date="2020-06" db="EMBL/GenBank/DDBJ databases">
        <authorList>
            <person name="Li T."/>
            <person name="Hu X."/>
            <person name="Zhang T."/>
            <person name="Song X."/>
            <person name="Zhang H."/>
            <person name="Dai N."/>
            <person name="Sheng W."/>
            <person name="Hou X."/>
            <person name="Wei L."/>
        </authorList>
    </citation>
    <scope>NUCLEOTIDE SEQUENCE</scope>
    <source>
        <strain evidence="1">G02</strain>
        <tissue evidence="1">Leaf</tissue>
    </source>
</reference>
<name>A0AAW2WL51_SESRA</name>
<dbReference type="AlphaFoldDB" id="A0AAW2WL51"/>
<proteinExistence type="predicted"/>
<evidence type="ECO:0008006" key="2">
    <source>
        <dbReference type="Google" id="ProtNLM"/>
    </source>
</evidence>
<dbReference type="PANTHER" id="PTHR33116:SF86">
    <property type="entry name" value="REVERSE TRANSCRIPTASE DOMAIN-CONTAINING PROTEIN"/>
    <property type="match status" value="1"/>
</dbReference>
<evidence type="ECO:0000313" key="1">
    <source>
        <dbReference type="EMBL" id="KAL0442213.1"/>
    </source>
</evidence>
<protein>
    <recommendedName>
        <fullName evidence="2">Reverse transcriptase domain-containing protein</fullName>
    </recommendedName>
</protein>